<sequence>MVGGVNDTCGCDTLIAKDLILAIKKDDFLEAMLALAADDDSAVPAKILRKNHVKCVSRAIVLGRLIDLEELP</sequence>
<dbReference type="Proteomes" id="UP001303046">
    <property type="component" value="Unassembled WGS sequence"/>
</dbReference>
<name>A0ABR1C6G0_NECAM</name>
<protein>
    <submittedName>
        <fullName evidence="1">Uncharacterized protein</fullName>
    </submittedName>
</protein>
<reference evidence="1 2" key="1">
    <citation type="submission" date="2023-08" db="EMBL/GenBank/DDBJ databases">
        <title>A Necator americanus chromosomal reference genome.</title>
        <authorList>
            <person name="Ilik V."/>
            <person name="Petrzelkova K.J."/>
            <person name="Pardy F."/>
            <person name="Fuh T."/>
            <person name="Niatou-Singa F.S."/>
            <person name="Gouil Q."/>
            <person name="Baker L."/>
            <person name="Ritchie M.E."/>
            <person name="Jex A.R."/>
            <person name="Gazzola D."/>
            <person name="Li H."/>
            <person name="Toshio Fujiwara R."/>
            <person name="Zhan B."/>
            <person name="Aroian R.V."/>
            <person name="Pafco B."/>
            <person name="Schwarz E.M."/>
        </authorList>
    </citation>
    <scope>NUCLEOTIDE SEQUENCE [LARGE SCALE GENOMIC DNA]</scope>
    <source>
        <strain evidence="1 2">Aroian</strain>
        <tissue evidence="1">Whole animal</tissue>
    </source>
</reference>
<keyword evidence="2" id="KW-1185">Reference proteome</keyword>
<gene>
    <name evidence="1" type="primary">Necator_chrII.g5498</name>
    <name evidence="1" type="ORF">RB195_017705</name>
</gene>
<organism evidence="1 2">
    <name type="scientific">Necator americanus</name>
    <name type="common">Human hookworm</name>
    <dbReference type="NCBI Taxonomy" id="51031"/>
    <lineage>
        <taxon>Eukaryota</taxon>
        <taxon>Metazoa</taxon>
        <taxon>Ecdysozoa</taxon>
        <taxon>Nematoda</taxon>
        <taxon>Chromadorea</taxon>
        <taxon>Rhabditida</taxon>
        <taxon>Rhabditina</taxon>
        <taxon>Rhabditomorpha</taxon>
        <taxon>Strongyloidea</taxon>
        <taxon>Ancylostomatidae</taxon>
        <taxon>Bunostominae</taxon>
        <taxon>Necator</taxon>
    </lineage>
</organism>
<evidence type="ECO:0000313" key="2">
    <source>
        <dbReference type="Proteomes" id="UP001303046"/>
    </source>
</evidence>
<proteinExistence type="predicted"/>
<accession>A0ABR1C6G0</accession>
<evidence type="ECO:0000313" key="1">
    <source>
        <dbReference type="EMBL" id="KAK6734092.1"/>
    </source>
</evidence>
<comment type="caution">
    <text evidence="1">The sequence shown here is derived from an EMBL/GenBank/DDBJ whole genome shotgun (WGS) entry which is preliminary data.</text>
</comment>
<dbReference type="EMBL" id="JAVFWL010000002">
    <property type="protein sequence ID" value="KAK6734092.1"/>
    <property type="molecule type" value="Genomic_DNA"/>
</dbReference>